<evidence type="ECO:0000313" key="7">
    <source>
        <dbReference type="EMBL" id="CAB4983793.1"/>
    </source>
</evidence>
<name>A0A6J6SWR9_9ZZZZ</name>
<reference evidence="3" key="1">
    <citation type="submission" date="2020-05" db="EMBL/GenBank/DDBJ databases">
        <authorList>
            <person name="Chiriac C."/>
            <person name="Salcher M."/>
            <person name="Ghai R."/>
            <person name="Kavagutti S V."/>
        </authorList>
    </citation>
    <scope>NUCLEOTIDE SEQUENCE</scope>
</reference>
<dbReference type="EMBL" id="CAESGF010000025">
    <property type="protein sequence ID" value="CAB4365163.1"/>
    <property type="molecule type" value="Genomic_DNA"/>
</dbReference>
<dbReference type="EMBL" id="CAFBOL010000018">
    <property type="protein sequence ID" value="CAB4983793.1"/>
    <property type="molecule type" value="Genomic_DNA"/>
</dbReference>
<evidence type="ECO:0000313" key="3">
    <source>
        <dbReference type="EMBL" id="CAB4739386.1"/>
    </source>
</evidence>
<accession>A0A6J6SWR9</accession>
<gene>
    <name evidence="3" type="ORF">UFOPK2656_02783</name>
    <name evidence="4" type="ORF">UFOPK3099_02293</name>
    <name evidence="5" type="ORF">UFOPK3267_03120</name>
    <name evidence="6" type="ORF">UFOPK3651_02400</name>
    <name evidence="7" type="ORF">UFOPK3931_00978</name>
    <name evidence="2" type="ORF">UFOPK4189_02918</name>
</gene>
<dbReference type="EMBL" id="CAFBIY010000287">
    <property type="protein sequence ID" value="CAB4853588.1"/>
    <property type="molecule type" value="Genomic_DNA"/>
</dbReference>
<dbReference type="AlphaFoldDB" id="A0A6J6SWR9"/>
<feature type="region of interest" description="Disordered" evidence="1">
    <location>
        <begin position="98"/>
        <end position="152"/>
    </location>
</feature>
<evidence type="ECO:0000313" key="4">
    <source>
        <dbReference type="EMBL" id="CAB4833025.1"/>
    </source>
</evidence>
<dbReference type="EMBL" id="CAEZYF010000023">
    <property type="protein sequence ID" value="CAB4739386.1"/>
    <property type="molecule type" value="Genomic_DNA"/>
</dbReference>
<evidence type="ECO:0000256" key="1">
    <source>
        <dbReference type="SAM" id="MobiDB-lite"/>
    </source>
</evidence>
<evidence type="ECO:0000313" key="5">
    <source>
        <dbReference type="EMBL" id="CAB4853588.1"/>
    </source>
</evidence>
<dbReference type="EMBL" id="CAFAAV010000217">
    <property type="protein sequence ID" value="CAB4833025.1"/>
    <property type="molecule type" value="Genomic_DNA"/>
</dbReference>
<evidence type="ECO:0000313" key="2">
    <source>
        <dbReference type="EMBL" id="CAB4365163.1"/>
    </source>
</evidence>
<proteinExistence type="predicted"/>
<evidence type="ECO:0000313" key="6">
    <source>
        <dbReference type="EMBL" id="CAB4944151.1"/>
    </source>
</evidence>
<feature type="compositionally biased region" description="Basic and acidic residues" evidence="1">
    <location>
        <begin position="100"/>
        <end position="112"/>
    </location>
</feature>
<dbReference type="EMBL" id="CAFBMT010000015">
    <property type="protein sequence ID" value="CAB4944151.1"/>
    <property type="molecule type" value="Genomic_DNA"/>
</dbReference>
<organism evidence="3">
    <name type="scientific">freshwater metagenome</name>
    <dbReference type="NCBI Taxonomy" id="449393"/>
    <lineage>
        <taxon>unclassified sequences</taxon>
        <taxon>metagenomes</taxon>
        <taxon>ecological metagenomes</taxon>
    </lineage>
</organism>
<protein>
    <submittedName>
        <fullName evidence="3">Unannotated protein</fullName>
    </submittedName>
</protein>
<sequence>MNNKIVAAGLAVGLLAGAGIGYALENSGNADAEHRSEVVVAPGDNGTTPINLGDGGQGNQDGFDPYVRMQAALQPLIDNGTITQAQADKVIAALVAADPLGRRRGGDGDGDHGGLGGDDDQNGLPGKPGQPGTIGTVPFIDGGPADTTTTTG</sequence>